<protein>
    <recommendedName>
        <fullName evidence="3">7-cyano-7-deazaguanine synthase (Queuosine biosynthesis)</fullName>
    </recommendedName>
</protein>
<evidence type="ECO:0000313" key="2">
    <source>
        <dbReference type="Proteomes" id="UP001214441"/>
    </source>
</evidence>
<evidence type="ECO:0008006" key="3">
    <source>
        <dbReference type="Google" id="ProtNLM"/>
    </source>
</evidence>
<dbReference type="InterPro" id="IPR014729">
    <property type="entry name" value="Rossmann-like_a/b/a_fold"/>
</dbReference>
<organism evidence="1 2">
    <name type="scientific">Streptomyces iconiensis</name>
    <dbReference type="NCBI Taxonomy" id="1384038"/>
    <lineage>
        <taxon>Bacteria</taxon>
        <taxon>Bacillati</taxon>
        <taxon>Actinomycetota</taxon>
        <taxon>Actinomycetes</taxon>
        <taxon>Kitasatosporales</taxon>
        <taxon>Streptomycetaceae</taxon>
        <taxon>Streptomyces</taxon>
    </lineage>
</organism>
<dbReference type="Gene3D" id="3.40.50.620">
    <property type="entry name" value="HUPs"/>
    <property type="match status" value="1"/>
</dbReference>
<comment type="caution">
    <text evidence="1">The sequence shown here is derived from an EMBL/GenBank/DDBJ whole genome shotgun (WGS) entry which is preliminary data.</text>
</comment>
<dbReference type="RefSeq" id="WP_274041434.1">
    <property type="nucleotide sequence ID" value="NZ_JANCPR020000025.1"/>
</dbReference>
<sequence>MSSTFRYWYADGQHNAPRESGWTRISQRHYKETDRAWDVPGFTAGPAEPPSWSADLLRCARAVYLADKLSRRSKADDGWTRTIHLSVPVVDPELWTSQACPVLERLLRTATGDMWAMEFHRATGDDVPNPAFYAGGCRSGEVTLFSGGLDSLSWALRRVSDGSRDALHLVTFNDAPLKSCQEAALRLVCHEKRRGRTIRRTVLPQELRERDPELRERDPLEGRLEVSSRTRGFLYAVAGLHVAAVNELPTVEVPENGQVAFNPPLSPARAGACSTRSVHPWTLHLLNQLISAVGGSVRVENPLWRETKGGVCAAIREAGVTPSEAALSVSCGRSPVHYGRSDVAHCGCCFPCLIRRSGLLHAYGCDATEYRRNPWDLPLPSQRRENEPTEDWRALSRWLRAPFTAADVAADLPLPPGWSPQHLHNVIAAGRGELSRLPQLPPGRHHLPEPHGV</sequence>
<dbReference type="EMBL" id="JANCPR020000025">
    <property type="protein sequence ID" value="MDJ1134956.1"/>
    <property type="molecule type" value="Genomic_DNA"/>
</dbReference>
<keyword evidence="2" id="KW-1185">Reference proteome</keyword>
<reference evidence="1 2" key="1">
    <citation type="submission" date="2023-05" db="EMBL/GenBank/DDBJ databases">
        <title>Streptantibioticus silvisoli sp. nov., acidotolerant actinomycetes 1 from pine litter.</title>
        <authorList>
            <person name="Swiecimska M."/>
            <person name="Golinska P."/>
            <person name="Sangal V."/>
            <person name="Wachnowicz B."/>
            <person name="Goodfellow M."/>
        </authorList>
    </citation>
    <scope>NUCLEOTIDE SEQUENCE [LARGE SCALE GENOMIC DNA]</scope>
    <source>
        <strain evidence="1 2">DSM 42109</strain>
    </source>
</reference>
<gene>
    <name evidence="1" type="ORF">NMN56_023955</name>
</gene>
<name>A0ABT7A0X1_9ACTN</name>
<accession>A0ABT7A0X1</accession>
<evidence type="ECO:0000313" key="1">
    <source>
        <dbReference type="EMBL" id="MDJ1134956.1"/>
    </source>
</evidence>
<dbReference type="Proteomes" id="UP001214441">
    <property type="component" value="Unassembled WGS sequence"/>
</dbReference>
<proteinExistence type="predicted"/>